<evidence type="ECO:0000256" key="1">
    <source>
        <dbReference type="SAM" id="Phobius"/>
    </source>
</evidence>
<reference evidence="2 3" key="3">
    <citation type="journal article" date="2014" name="J. Ind. Microbiol. Biotechnol.">
        <title>Genome mining of the Streptomyces avermitilis genome and development of genome-minimized hosts for heterologous expression of biosynthetic gene clusters.</title>
        <authorList>
            <person name="Ikeda H."/>
            <person name="Shin-ya K."/>
            <person name="Omura S."/>
        </authorList>
    </citation>
    <scope>NUCLEOTIDE SEQUENCE [LARGE SCALE GENOMIC DNA]</scope>
    <source>
        <strain evidence="3">ATCC 31267 / DSM 46492 / JCM 5070 / NBRC 14893 / NCIMB 12804 / NRRL 8165 / MA-4680</strain>
    </source>
</reference>
<keyword evidence="1" id="KW-0812">Transmembrane</keyword>
<protein>
    <submittedName>
        <fullName evidence="2">Membrane protein</fullName>
    </submittedName>
</protein>
<sequence>MGMLWRRGGRTGVFPAAVGAPGVLGILRHAGSFSSRDRCAGSTGCADQSYRRTISTRPLVGAAVGRTAPGEVYLPGQVPFGPFPGRAEAARRSDMRTRMRYRYERRNPLRRRSDVVEAWTALVVAVLLFVAAPLAGAAVGWWAYDSSHSLATAQRAERRHVSATLVENAPAAVPSVQDSKEPLYQVKVRWTEPGRGARTGPAMVPAGSLRGERTDVWLDGRGRSVAPPVTDTLVWQHAVTSGVWTTGGVVGLVLLARIAERRIAERHRMAEWEEEWARTGPEWRKRTA</sequence>
<organism evidence="2 3">
    <name type="scientific">Streptomyces avermitilis (strain ATCC 31267 / DSM 46492 / JCM 5070 / NBRC 14893 / NCIMB 12804 / NRRL 8165 / MA-4680)</name>
    <dbReference type="NCBI Taxonomy" id="227882"/>
    <lineage>
        <taxon>Bacteria</taxon>
        <taxon>Bacillati</taxon>
        <taxon>Actinomycetota</taxon>
        <taxon>Actinomycetes</taxon>
        <taxon>Kitasatosporales</taxon>
        <taxon>Streptomycetaceae</taxon>
        <taxon>Streptomyces</taxon>
    </lineage>
</organism>
<keyword evidence="1" id="KW-0472">Membrane</keyword>
<feature type="transmembrane region" description="Helical" evidence="1">
    <location>
        <begin position="238"/>
        <end position="259"/>
    </location>
</feature>
<dbReference type="PANTHER" id="PTHR42305">
    <property type="entry name" value="MEMBRANE PROTEIN RV1733C-RELATED"/>
    <property type="match status" value="1"/>
</dbReference>
<reference evidence="2 3" key="1">
    <citation type="journal article" date="2001" name="Proc. Natl. Acad. Sci. U.S.A.">
        <title>Genome sequence of an industrial microorganism Streptomyces avermitilis: deducing the ability of producing secondary metabolites.</title>
        <authorList>
            <person name="Omura S."/>
            <person name="Ikeda H."/>
            <person name="Ishikawa J."/>
            <person name="Hanamoto A."/>
            <person name="Takahashi C."/>
            <person name="Shinose M."/>
            <person name="Takahashi Y."/>
            <person name="Horikawa H."/>
            <person name="Nakazawa H."/>
            <person name="Osonoe T."/>
            <person name="Kikuchi H."/>
            <person name="Shiba T."/>
            <person name="Sakaki Y."/>
            <person name="Hattori M."/>
        </authorList>
    </citation>
    <scope>NUCLEOTIDE SEQUENCE [LARGE SCALE GENOMIC DNA]</scope>
    <source>
        <strain evidence="3">ATCC 31267 / DSM 46492 / JCM 5070 / NBRC 14893 / NCIMB 12804 / NRRL 8165 / MA-4680</strain>
    </source>
</reference>
<name>Q82NK2_STRAW</name>
<dbReference type="HOGENOM" id="CLU_084215_2_0_11"/>
<dbReference type="InterPro" id="IPR039708">
    <property type="entry name" value="MT1774/Rv1733c-like"/>
</dbReference>
<evidence type="ECO:0000313" key="2">
    <source>
        <dbReference type="EMBL" id="BAC69011.1"/>
    </source>
</evidence>
<evidence type="ECO:0000313" key="3">
    <source>
        <dbReference type="Proteomes" id="UP000000428"/>
    </source>
</evidence>
<proteinExistence type="predicted"/>
<keyword evidence="1" id="KW-1133">Transmembrane helix</keyword>
<dbReference type="eggNOG" id="ENOG503429C">
    <property type="taxonomic scope" value="Bacteria"/>
</dbReference>
<accession>Q82NK2</accession>
<dbReference type="AlphaFoldDB" id="Q82NK2"/>
<dbReference type="EMBL" id="BA000030">
    <property type="protein sequence ID" value="BAC69011.1"/>
    <property type="molecule type" value="Genomic_DNA"/>
</dbReference>
<keyword evidence="3" id="KW-1185">Reference proteome</keyword>
<dbReference type="PANTHER" id="PTHR42305:SF1">
    <property type="entry name" value="MEMBRANE PROTEIN RV1733C-RELATED"/>
    <property type="match status" value="1"/>
</dbReference>
<dbReference type="KEGG" id="sma:SAVERM_1301"/>
<gene>
    <name evidence="2" type="ORF">SAVERM_1301</name>
</gene>
<dbReference type="Proteomes" id="UP000000428">
    <property type="component" value="Chromosome"/>
</dbReference>
<feature type="transmembrane region" description="Helical" evidence="1">
    <location>
        <begin position="115"/>
        <end position="144"/>
    </location>
</feature>
<reference evidence="2 3" key="2">
    <citation type="journal article" date="2003" name="Nat. Biotechnol.">
        <title>Complete genome sequence and comparative analysis of the industrial microorganism Streptomyces avermitilis.</title>
        <authorList>
            <person name="Ikeda H."/>
            <person name="Ishikawa J."/>
            <person name="Hanamoto A."/>
            <person name="Shinose M."/>
            <person name="Kikuchi H."/>
            <person name="Shiba T."/>
            <person name="Sakaki Y."/>
            <person name="Hattori M."/>
            <person name="Omura S."/>
        </authorList>
    </citation>
    <scope>NUCLEOTIDE SEQUENCE [LARGE SCALE GENOMIC DNA]</scope>
    <source>
        <strain evidence="3">ATCC 31267 / DSM 46492 / JCM 5070 / NBRC 14893 / NCIMB 12804 / NRRL 8165 / MA-4680</strain>
    </source>
</reference>